<dbReference type="AlphaFoldDB" id="R6RCQ8"/>
<evidence type="ECO:0000313" key="2">
    <source>
        <dbReference type="Proteomes" id="UP000018142"/>
    </source>
</evidence>
<dbReference type="Pfam" id="PF14106">
    <property type="entry name" value="DUF4279"/>
    <property type="match status" value="1"/>
</dbReference>
<gene>
    <name evidence="1" type="ORF">BN788_02026</name>
</gene>
<evidence type="ECO:0000313" key="1">
    <source>
        <dbReference type="EMBL" id="CDC46663.1"/>
    </source>
</evidence>
<organism evidence="1 2">
    <name type="scientific">[Eubacterium] siraeum CAG:80</name>
    <dbReference type="NCBI Taxonomy" id="1263080"/>
    <lineage>
        <taxon>Bacteria</taxon>
        <taxon>Bacillati</taxon>
        <taxon>Bacillota</taxon>
        <taxon>Clostridia</taxon>
        <taxon>Eubacteriales</taxon>
        <taxon>Oscillospiraceae</taxon>
        <taxon>Oscillospiraceae incertae sedis</taxon>
    </lineage>
</organism>
<dbReference type="InterPro" id="IPR025459">
    <property type="entry name" value="DUF4279"/>
</dbReference>
<sequence length="136" mass="15749">MSNHCTIYAEMHMIFDNDFDVYSITKQLGIAPTECKLRDETRMSPLTNKPIEGFWTLKTEEKEERDLGVVLNELIENISAKLPDIKKICDENGGTVVFDIIPFFDGDSKPALYFERDFLDIVNYLNATIQIDLYMR</sequence>
<name>R6RCQ8_9FIRM</name>
<dbReference type="Proteomes" id="UP000018142">
    <property type="component" value="Unassembled WGS sequence"/>
</dbReference>
<evidence type="ECO:0008006" key="3">
    <source>
        <dbReference type="Google" id="ProtNLM"/>
    </source>
</evidence>
<dbReference type="EMBL" id="CBFJ010000127">
    <property type="protein sequence ID" value="CDC46663.1"/>
    <property type="molecule type" value="Genomic_DNA"/>
</dbReference>
<comment type="caution">
    <text evidence="1">The sequence shown here is derived from an EMBL/GenBank/DDBJ whole genome shotgun (WGS) entry which is preliminary data.</text>
</comment>
<protein>
    <recommendedName>
        <fullName evidence="3">DUF4279 domain-containing protein</fullName>
    </recommendedName>
</protein>
<reference evidence="1" key="1">
    <citation type="submission" date="2012-11" db="EMBL/GenBank/DDBJ databases">
        <title>Dependencies among metagenomic species, viruses, plasmids and units of genetic variation.</title>
        <authorList>
            <person name="Nielsen H.B."/>
            <person name="Almeida M."/>
            <person name="Juncker A.S."/>
            <person name="Rasmussen S."/>
            <person name="Li J."/>
            <person name="Sunagawa S."/>
            <person name="Plichta D."/>
            <person name="Gautier L."/>
            <person name="Le Chatelier E."/>
            <person name="Peletier E."/>
            <person name="Bonde I."/>
            <person name="Nielsen T."/>
            <person name="Manichanh C."/>
            <person name="Arumugam M."/>
            <person name="Batto J."/>
            <person name="Santos M.B.Q.D."/>
            <person name="Blom N."/>
            <person name="Borruel N."/>
            <person name="Burgdorf K.S."/>
            <person name="Boumezbeur F."/>
            <person name="Casellas F."/>
            <person name="Dore J."/>
            <person name="Guarner F."/>
            <person name="Hansen T."/>
            <person name="Hildebrand F."/>
            <person name="Kaas R.S."/>
            <person name="Kennedy S."/>
            <person name="Kristiansen K."/>
            <person name="Kultima J.R."/>
            <person name="Leonard P."/>
            <person name="Levenez F."/>
            <person name="Lund O."/>
            <person name="Moumen B."/>
            <person name="Le Paslier D."/>
            <person name="Pons N."/>
            <person name="Pedersen O."/>
            <person name="Prifti E."/>
            <person name="Qin J."/>
            <person name="Raes J."/>
            <person name="Tap J."/>
            <person name="Tims S."/>
            <person name="Ussery D.W."/>
            <person name="Yamada T."/>
            <person name="MetaHit consortium"/>
            <person name="Renault P."/>
            <person name="Sicheritz-Ponten T."/>
            <person name="Bork P."/>
            <person name="Wang J."/>
            <person name="Brunak S."/>
            <person name="Ehrlich S.D."/>
        </authorList>
    </citation>
    <scope>NUCLEOTIDE SEQUENCE [LARGE SCALE GENOMIC DNA]</scope>
</reference>
<proteinExistence type="predicted"/>
<accession>R6RCQ8</accession>